<evidence type="ECO:0000256" key="3">
    <source>
        <dbReference type="SAM" id="Phobius"/>
    </source>
</evidence>
<accession>A0A067L427</accession>
<keyword evidence="5" id="KW-1185">Reference proteome</keyword>
<feature type="transmembrane region" description="Helical" evidence="3">
    <location>
        <begin position="15"/>
        <end position="37"/>
    </location>
</feature>
<evidence type="ECO:0000313" key="5">
    <source>
        <dbReference type="Proteomes" id="UP000027138"/>
    </source>
</evidence>
<evidence type="ECO:0008006" key="6">
    <source>
        <dbReference type="Google" id="ProtNLM"/>
    </source>
</evidence>
<dbReference type="PANTHER" id="PTHR31234">
    <property type="entry name" value="LATE EMBRYOGENESIS ABUNDANT (LEA) HYDROXYPROLINE-RICH GLYCOPROTEIN FAMILY"/>
    <property type="match status" value="1"/>
</dbReference>
<evidence type="ECO:0000313" key="4">
    <source>
        <dbReference type="EMBL" id="KDP39225.1"/>
    </source>
</evidence>
<dbReference type="EMBL" id="KK914353">
    <property type="protein sequence ID" value="KDP39225.1"/>
    <property type="molecule type" value="Genomic_DNA"/>
</dbReference>
<organism evidence="4 5">
    <name type="scientific">Jatropha curcas</name>
    <name type="common">Barbados nut</name>
    <dbReference type="NCBI Taxonomy" id="180498"/>
    <lineage>
        <taxon>Eukaryota</taxon>
        <taxon>Viridiplantae</taxon>
        <taxon>Streptophyta</taxon>
        <taxon>Embryophyta</taxon>
        <taxon>Tracheophyta</taxon>
        <taxon>Spermatophyta</taxon>
        <taxon>Magnoliopsida</taxon>
        <taxon>eudicotyledons</taxon>
        <taxon>Gunneridae</taxon>
        <taxon>Pentapetalae</taxon>
        <taxon>rosids</taxon>
        <taxon>fabids</taxon>
        <taxon>Malpighiales</taxon>
        <taxon>Euphorbiaceae</taxon>
        <taxon>Crotonoideae</taxon>
        <taxon>Jatropheae</taxon>
        <taxon>Jatropha</taxon>
    </lineage>
</organism>
<dbReference type="GO" id="GO:0098542">
    <property type="term" value="P:defense response to other organism"/>
    <property type="evidence" value="ECO:0007669"/>
    <property type="project" value="InterPro"/>
</dbReference>
<keyword evidence="2 3" id="KW-0472">Membrane</keyword>
<comment type="subcellular location">
    <subcellularLocation>
        <location evidence="1">Membrane</location>
    </subcellularLocation>
</comment>
<dbReference type="Proteomes" id="UP000027138">
    <property type="component" value="Unassembled WGS sequence"/>
</dbReference>
<gene>
    <name evidence="4" type="ORF">JCGZ_00982</name>
</gene>
<evidence type="ECO:0000256" key="1">
    <source>
        <dbReference type="ARBA" id="ARBA00004370"/>
    </source>
</evidence>
<proteinExistence type="predicted"/>
<keyword evidence="3" id="KW-1133">Transmembrane helix</keyword>
<dbReference type="OrthoDB" id="1591143at2759"/>
<dbReference type="GO" id="GO:0005886">
    <property type="term" value="C:plasma membrane"/>
    <property type="evidence" value="ECO:0007669"/>
    <property type="project" value="TreeGrafter"/>
</dbReference>
<keyword evidence="3" id="KW-0812">Transmembrane</keyword>
<sequence length="194" mass="22319">MEYKKCLHHQETKPFLLSLVLGFSFSFLLIMLSRFLVPPLFHLDSVQVSSFDISIDSFSSLYKITAIWNIQFHVTNPNLVCSSISYEPLEVSINYGKYKIASAHTPPFYQETKIHNGSLVVEAFSKSIDSWVAYKIARDWVHYGVVDFNVKASGKVHLRPLYGLWFRLIREIKAICDHGKIIYSKEININGRKA</sequence>
<protein>
    <recommendedName>
        <fullName evidence="6">Late embryogenesis abundant protein LEA-2 subgroup domain-containing protein</fullName>
    </recommendedName>
</protein>
<reference evidence="4 5" key="1">
    <citation type="journal article" date="2014" name="PLoS ONE">
        <title>Global Analysis of Gene Expression Profiles in Physic Nut (Jatropha curcas L.) Seedlings Exposed to Salt Stress.</title>
        <authorList>
            <person name="Zhang L."/>
            <person name="Zhang C."/>
            <person name="Wu P."/>
            <person name="Chen Y."/>
            <person name="Li M."/>
            <person name="Jiang H."/>
            <person name="Wu G."/>
        </authorList>
    </citation>
    <scope>NUCLEOTIDE SEQUENCE [LARGE SCALE GENOMIC DNA]</scope>
    <source>
        <strain evidence="5">cv. GZQX0401</strain>
        <tissue evidence="4">Young leaves</tissue>
    </source>
</reference>
<dbReference type="PANTHER" id="PTHR31234:SF2">
    <property type="entry name" value="OS05G0199100 PROTEIN"/>
    <property type="match status" value="1"/>
</dbReference>
<name>A0A067L427_JATCU</name>
<dbReference type="AlphaFoldDB" id="A0A067L427"/>
<evidence type="ECO:0000256" key="2">
    <source>
        <dbReference type="ARBA" id="ARBA00023136"/>
    </source>
</evidence>
<dbReference type="InterPro" id="IPR044839">
    <property type="entry name" value="NDR1-like"/>
</dbReference>